<evidence type="ECO:0000256" key="7">
    <source>
        <dbReference type="RuleBase" id="RU079119"/>
    </source>
</evidence>
<keyword evidence="6 7" id="KW-0012">Acyltransferase</keyword>
<evidence type="ECO:0000313" key="9">
    <source>
        <dbReference type="EMBL" id="CAG9312786.1"/>
    </source>
</evidence>
<name>A0AAU9IHT2_9CILI</name>
<keyword evidence="4 7" id="KW-1133">Transmembrane helix</keyword>
<dbReference type="GO" id="GO:0016020">
    <property type="term" value="C:membrane"/>
    <property type="evidence" value="ECO:0007669"/>
    <property type="project" value="UniProtKB-SubCell"/>
</dbReference>
<dbReference type="AlphaFoldDB" id="A0AAU9IHT2"/>
<comment type="catalytic activity">
    <reaction evidence="7">
        <text>L-cysteinyl-[protein] + hexadecanoyl-CoA = S-hexadecanoyl-L-cysteinyl-[protein] + CoA</text>
        <dbReference type="Rhea" id="RHEA:36683"/>
        <dbReference type="Rhea" id="RHEA-COMP:10131"/>
        <dbReference type="Rhea" id="RHEA-COMP:11032"/>
        <dbReference type="ChEBI" id="CHEBI:29950"/>
        <dbReference type="ChEBI" id="CHEBI:57287"/>
        <dbReference type="ChEBI" id="CHEBI:57379"/>
        <dbReference type="ChEBI" id="CHEBI:74151"/>
        <dbReference type="EC" id="2.3.1.225"/>
    </reaction>
</comment>
<dbReference type="Proteomes" id="UP001162131">
    <property type="component" value="Unassembled WGS sequence"/>
</dbReference>
<evidence type="ECO:0000256" key="5">
    <source>
        <dbReference type="ARBA" id="ARBA00023136"/>
    </source>
</evidence>
<keyword evidence="10" id="KW-1185">Reference proteome</keyword>
<feature type="transmembrane region" description="Helical" evidence="7">
    <location>
        <begin position="12"/>
        <end position="36"/>
    </location>
</feature>
<evidence type="ECO:0000256" key="3">
    <source>
        <dbReference type="ARBA" id="ARBA00022692"/>
    </source>
</evidence>
<comment type="similarity">
    <text evidence="7">Belongs to the DHHC palmitoyltransferase family.</text>
</comment>
<comment type="subcellular location">
    <subcellularLocation>
        <location evidence="1">Membrane</location>
        <topology evidence="1">Multi-pass membrane protein</topology>
    </subcellularLocation>
</comment>
<feature type="transmembrane region" description="Helical" evidence="7">
    <location>
        <begin position="178"/>
        <end position="202"/>
    </location>
</feature>
<sequence>MDIIDTEEKPQSYFFFQLFTIITTFSSVPIVLFVFLQEPREKPESYPAFYAEFFSYFYCFLFFLWTWAYFTTCASGQTKIKNAMIGFSGGHCEKCKITKPDRAHHCSACGTCIAKMDHHCVWTNTCVGYYNYKTFLLFVGYLSLGTYTYDYLSYEYIVAPDKFNLWIALKILVYLETAIVYITTFLATALFSTHILMALINLTTIEYIKGKPFIYPFCYSEIDAAANQHHLGPAVNWLEIFGKNPLFWPIPIQHKGKEDGQFFPTVPLPNEEDYINFEKFF</sequence>
<dbReference type="InterPro" id="IPR039859">
    <property type="entry name" value="PFA4/ZDH16/20/ERF2-like"/>
</dbReference>
<protein>
    <recommendedName>
        <fullName evidence="7">Palmitoyltransferase</fullName>
        <ecNumber evidence="7">2.3.1.225</ecNumber>
    </recommendedName>
</protein>
<dbReference type="PANTHER" id="PTHR12246">
    <property type="entry name" value="PALMITOYLTRANSFERASE ZDHHC16"/>
    <property type="match status" value="1"/>
</dbReference>
<proteinExistence type="inferred from homology"/>
<dbReference type="InterPro" id="IPR001594">
    <property type="entry name" value="Palmitoyltrfase_DHHC"/>
</dbReference>
<organism evidence="9 10">
    <name type="scientific">Blepharisma stoltei</name>
    <dbReference type="NCBI Taxonomy" id="1481888"/>
    <lineage>
        <taxon>Eukaryota</taxon>
        <taxon>Sar</taxon>
        <taxon>Alveolata</taxon>
        <taxon>Ciliophora</taxon>
        <taxon>Postciliodesmatophora</taxon>
        <taxon>Heterotrichea</taxon>
        <taxon>Heterotrichida</taxon>
        <taxon>Blepharismidae</taxon>
        <taxon>Blepharisma</taxon>
    </lineage>
</organism>
<keyword evidence="3 7" id="KW-0812">Transmembrane</keyword>
<comment type="caution">
    <text evidence="9">The sequence shown here is derived from an EMBL/GenBank/DDBJ whole genome shotgun (WGS) entry which is preliminary data.</text>
</comment>
<evidence type="ECO:0000256" key="4">
    <source>
        <dbReference type="ARBA" id="ARBA00022989"/>
    </source>
</evidence>
<gene>
    <name evidence="9" type="ORF">BSTOLATCC_MIC7581</name>
</gene>
<dbReference type="EC" id="2.3.1.225" evidence="7"/>
<dbReference type="EMBL" id="CAJZBQ010000009">
    <property type="protein sequence ID" value="CAG9312786.1"/>
    <property type="molecule type" value="Genomic_DNA"/>
</dbReference>
<evidence type="ECO:0000256" key="6">
    <source>
        <dbReference type="ARBA" id="ARBA00023315"/>
    </source>
</evidence>
<evidence type="ECO:0000313" key="10">
    <source>
        <dbReference type="Proteomes" id="UP001162131"/>
    </source>
</evidence>
<evidence type="ECO:0000256" key="2">
    <source>
        <dbReference type="ARBA" id="ARBA00022679"/>
    </source>
</evidence>
<accession>A0AAU9IHT2</accession>
<keyword evidence="2 7" id="KW-0808">Transferase</keyword>
<feature type="domain" description="Palmitoyltransferase DHHC" evidence="8">
    <location>
        <begin position="91"/>
        <end position="210"/>
    </location>
</feature>
<dbReference type="GO" id="GO:0019706">
    <property type="term" value="F:protein-cysteine S-palmitoyltransferase activity"/>
    <property type="evidence" value="ECO:0007669"/>
    <property type="project" value="UniProtKB-EC"/>
</dbReference>
<comment type="domain">
    <text evidence="7">The DHHC domain is required for palmitoyltransferase activity.</text>
</comment>
<reference evidence="9" key="1">
    <citation type="submission" date="2021-09" db="EMBL/GenBank/DDBJ databases">
        <authorList>
            <consortium name="AG Swart"/>
            <person name="Singh M."/>
            <person name="Singh A."/>
            <person name="Seah K."/>
            <person name="Emmerich C."/>
        </authorList>
    </citation>
    <scope>NUCLEOTIDE SEQUENCE</scope>
    <source>
        <strain evidence="9">ATCC30299</strain>
    </source>
</reference>
<feature type="transmembrane region" description="Helical" evidence="7">
    <location>
        <begin position="48"/>
        <end position="70"/>
    </location>
</feature>
<keyword evidence="5 7" id="KW-0472">Membrane</keyword>
<dbReference type="PROSITE" id="PS50216">
    <property type="entry name" value="DHHC"/>
    <property type="match status" value="1"/>
</dbReference>
<evidence type="ECO:0000256" key="1">
    <source>
        <dbReference type="ARBA" id="ARBA00004141"/>
    </source>
</evidence>
<evidence type="ECO:0000259" key="8">
    <source>
        <dbReference type="Pfam" id="PF01529"/>
    </source>
</evidence>
<dbReference type="Pfam" id="PF01529">
    <property type="entry name" value="DHHC"/>
    <property type="match status" value="1"/>
</dbReference>